<evidence type="ECO:0000259" key="2">
    <source>
        <dbReference type="PROSITE" id="PS51782"/>
    </source>
</evidence>
<dbReference type="Gene3D" id="1.20.5.170">
    <property type="match status" value="1"/>
</dbReference>
<dbReference type="GO" id="GO:0008932">
    <property type="term" value="F:lytic endotransglycosylase activity"/>
    <property type="evidence" value="ECO:0007669"/>
    <property type="project" value="TreeGrafter"/>
</dbReference>
<dbReference type="PANTHER" id="PTHR33734:SF22">
    <property type="entry name" value="MEMBRANE-BOUND LYTIC MUREIN TRANSGLYCOSYLASE D"/>
    <property type="match status" value="1"/>
</dbReference>
<dbReference type="InterPro" id="IPR018392">
    <property type="entry name" value="LysM"/>
</dbReference>
<dbReference type="Pfam" id="PF01476">
    <property type="entry name" value="LysM"/>
    <property type="match status" value="1"/>
</dbReference>
<organism evidence="3 4">
    <name type="scientific">Calditerricola satsumensis</name>
    <dbReference type="NCBI Taxonomy" id="373054"/>
    <lineage>
        <taxon>Bacteria</taxon>
        <taxon>Bacillati</taxon>
        <taxon>Bacillota</taxon>
        <taxon>Bacilli</taxon>
        <taxon>Bacillales</taxon>
        <taxon>Bacillaceae</taxon>
        <taxon>Calditerricola</taxon>
    </lineage>
</organism>
<keyword evidence="4" id="KW-1185">Reference proteome</keyword>
<proteinExistence type="predicted"/>
<dbReference type="Gene3D" id="3.10.350.10">
    <property type="entry name" value="LysM domain"/>
    <property type="match status" value="1"/>
</dbReference>
<dbReference type="SMART" id="SM00257">
    <property type="entry name" value="LysM"/>
    <property type="match status" value="1"/>
</dbReference>
<dbReference type="AlphaFoldDB" id="A0A8J3FEB3"/>
<dbReference type="Proteomes" id="UP000637720">
    <property type="component" value="Unassembled WGS sequence"/>
</dbReference>
<comment type="caution">
    <text evidence="3">The sequence shown here is derived from an EMBL/GenBank/DDBJ whole genome shotgun (WGS) entry which is preliminary data.</text>
</comment>
<reference evidence="3" key="2">
    <citation type="submission" date="2020-09" db="EMBL/GenBank/DDBJ databases">
        <authorList>
            <person name="Sun Q."/>
            <person name="Ohkuma M."/>
        </authorList>
    </citation>
    <scope>NUCLEOTIDE SEQUENCE</scope>
    <source>
        <strain evidence="3">JCM 14719</strain>
    </source>
</reference>
<gene>
    <name evidence="3" type="ORF">GCM10007043_12130</name>
</gene>
<dbReference type="PANTHER" id="PTHR33734">
    <property type="entry name" value="LYSM DOMAIN-CONTAINING GPI-ANCHORED PROTEIN 2"/>
    <property type="match status" value="1"/>
</dbReference>
<dbReference type="CDD" id="cd00118">
    <property type="entry name" value="LysM"/>
    <property type="match status" value="1"/>
</dbReference>
<dbReference type="PROSITE" id="PS51782">
    <property type="entry name" value="LYSM"/>
    <property type="match status" value="1"/>
</dbReference>
<dbReference type="RefSeq" id="WP_188817161.1">
    <property type="nucleotide sequence ID" value="NZ_BMOF01000020.1"/>
</dbReference>
<keyword evidence="1" id="KW-0175">Coiled coil</keyword>
<feature type="coiled-coil region" evidence="1">
    <location>
        <begin position="74"/>
        <end position="108"/>
    </location>
</feature>
<name>A0A8J3FEB3_9BACI</name>
<evidence type="ECO:0000313" key="4">
    <source>
        <dbReference type="Proteomes" id="UP000637720"/>
    </source>
</evidence>
<reference evidence="3" key="1">
    <citation type="journal article" date="2014" name="Int. J. Syst. Evol. Microbiol.">
        <title>Complete genome sequence of Corynebacterium casei LMG S-19264T (=DSM 44701T), isolated from a smear-ripened cheese.</title>
        <authorList>
            <consortium name="US DOE Joint Genome Institute (JGI-PGF)"/>
            <person name="Walter F."/>
            <person name="Albersmeier A."/>
            <person name="Kalinowski J."/>
            <person name="Ruckert C."/>
        </authorList>
    </citation>
    <scope>NUCLEOTIDE SEQUENCE</scope>
    <source>
        <strain evidence="3">JCM 14719</strain>
    </source>
</reference>
<dbReference type="SUPFAM" id="SSF54106">
    <property type="entry name" value="LysM domain"/>
    <property type="match status" value="1"/>
</dbReference>
<evidence type="ECO:0000313" key="3">
    <source>
        <dbReference type="EMBL" id="GGJ99675.1"/>
    </source>
</evidence>
<dbReference type="EMBL" id="BMOF01000020">
    <property type="protein sequence ID" value="GGJ99675.1"/>
    <property type="molecule type" value="Genomic_DNA"/>
</dbReference>
<protein>
    <recommendedName>
        <fullName evidence="2">LysM domain-containing protein</fullName>
    </recommendedName>
</protein>
<dbReference type="InterPro" id="IPR036779">
    <property type="entry name" value="LysM_dom_sf"/>
</dbReference>
<accession>A0A8J3FEB3</accession>
<feature type="domain" description="LysM" evidence="2">
    <location>
        <begin position="2"/>
        <end position="46"/>
    </location>
</feature>
<sequence length="109" mass="12908">MIRHIVQPGETLWSIAARYGLSVEAIMEANRLRDPNQFDVGQVLLVPVAPFSPAQQFPVAPFLPVQQQLPMPRIFNLERRVTRLEREINRLDRRIDRLEDRVRRLEQRR</sequence>
<evidence type="ECO:0000256" key="1">
    <source>
        <dbReference type="SAM" id="Coils"/>
    </source>
</evidence>